<dbReference type="RefSeq" id="WP_307149077.1">
    <property type="nucleotide sequence ID" value="NZ_JAUSTU010000003.1"/>
</dbReference>
<sequence length="180" mass="21400">MKKRFPVLETERLILREIIETDRLDILEYLSDEEVMKFYGMSPFRDEEEALEEINWYRKIFDFGVGIRWGITLKEINKVIGSCGFHNWDKRHHRAEIGFELSKHYWNKGIMGEALRAIIPFGFVELNINRIQALVEPENFASLGLLKKLKFNEEGLLAQYEFTCDKYDDLLMLARLKKDF</sequence>
<evidence type="ECO:0000259" key="1">
    <source>
        <dbReference type="PROSITE" id="PS51186"/>
    </source>
</evidence>
<proteinExistence type="predicted"/>
<dbReference type="SUPFAM" id="SSF55729">
    <property type="entry name" value="Acyl-CoA N-acyltransferases (Nat)"/>
    <property type="match status" value="1"/>
</dbReference>
<accession>A0ABT9V0I4</accession>
<keyword evidence="2" id="KW-0808">Transferase</keyword>
<gene>
    <name evidence="2" type="ORF">J2S07_000770</name>
</gene>
<dbReference type="InterPro" id="IPR016181">
    <property type="entry name" value="Acyl_CoA_acyltransferase"/>
</dbReference>
<evidence type="ECO:0000313" key="2">
    <source>
        <dbReference type="EMBL" id="MDQ0154466.1"/>
    </source>
</evidence>
<dbReference type="Gene3D" id="3.40.630.30">
    <property type="match status" value="1"/>
</dbReference>
<comment type="caution">
    <text evidence="2">The sequence shown here is derived from an EMBL/GenBank/DDBJ whole genome shotgun (WGS) entry which is preliminary data.</text>
</comment>
<keyword evidence="3" id="KW-1185">Reference proteome</keyword>
<dbReference type="EMBL" id="JAUSTU010000003">
    <property type="protein sequence ID" value="MDQ0154466.1"/>
    <property type="molecule type" value="Genomic_DNA"/>
</dbReference>
<dbReference type="InterPro" id="IPR000182">
    <property type="entry name" value="GNAT_dom"/>
</dbReference>
<dbReference type="Pfam" id="PF13302">
    <property type="entry name" value="Acetyltransf_3"/>
    <property type="match status" value="1"/>
</dbReference>
<dbReference type="EC" id="2.3.1.267" evidence="2"/>
<evidence type="ECO:0000313" key="3">
    <source>
        <dbReference type="Proteomes" id="UP001231362"/>
    </source>
</evidence>
<dbReference type="GO" id="GO:0008999">
    <property type="term" value="F:protein-N-terminal-alanine acetyltransferase activity"/>
    <property type="evidence" value="ECO:0007669"/>
    <property type="project" value="UniProtKB-EC"/>
</dbReference>
<dbReference type="PANTHER" id="PTHR43792:SF9">
    <property type="entry name" value="RIBOSOMAL-PROTEIN-ALANINE ACETYLTRANSFERASE"/>
    <property type="match status" value="1"/>
</dbReference>
<dbReference type="PANTHER" id="PTHR43792">
    <property type="entry name" value="GNAT FAMILY, PUTATIVE (AFU_ORTHOLOGUE AFUA_3G00765)-RELATED-RELATED"/>
    <property type="match status" value="1"/>
</dbReference>
<keyword evidence="2" id="KW-0012">Acyltransferase</keyword>
<feature type="domain" description="N-acetyltransferase" evidence="1">
    <location>
        <begin position="13"/>
        <end position="177"/>
    </location>
</feature>
<protein>
    <submittedName>
        <fullName evidence="2">Ribosomal-protein-alanine N-acetyltransferase</fullName>
        <ecNumber evidence="2">2.3.1.267</ecNumber>
    </submittedName>
</protein>
<dbReference type="InterPro" id="IPR051531">
    <property type="entry name" value="N-acetyltransferase"/>
</dbReference>
<dbReference type="PROSITE" id="PS51186">
    <property type="entry name" value="GNAT"/>
    <property type="match status" value="1"/>
</dbReference>
<dbReference type="Proteomes" id="UP001231362">
    <property type="component" value="Unassembled WGS sequence"/>
</dbReference>
<reference evidence="2 3" key="1">
    <citation type="submission" date="2023-07" db="EMBL/GenBank/DDBJ databases">
        <title>Genomic Encyclopedia of Type Strains, Phase IV (KMG-IV): sequencing the most valuable type-strain genomes for metagenomic binning, comparative biology and taxonomic classification.</title>
        <authorList>
            <person name="Goeker M."/>
        </authorList>
    </citation>
    <scope>NUCLEOTIDE SEQUENCE [LARGE SCALE GENOMIC DNA]</scope>
    <source>
        <strain evidence="2 3">DSM 23948</strain>
    </source>
</reference>
<organism evidence="2 3">
    <name type="scientific">Anoxybacillus andreesenii</name>
    <dbReference type="NCBI Taxonomy" id="1325932"/>
    <lineage>
        <taxon>Bacteria</taxon>
        <taxon>Bacillati</taxon>
        <taxon>Bacillota</taxon>
        <taxon>Bacilli</taxon>
        <taxon>Bacillales</taxon>
        <taxon>Anoxybacillaceae</taxon>
        <taxon>Anoxybacillus</taxon>
    </lineage>
</organism>
<name>A0ABT9V0I4_9BACL</name>